<accession>A0A0A0J5Q6</accession>
<dbReference type="AlphaFoldDB" id="A0A0A0J5Q6"/>
<evidence type="ECO:0000313" key="2">
    <source>
        <dbReference type="Proteomes" id="UP000030002"/>
    </source>
</evidence>
<gene>
    <name evidence="1" type="ORF">N802_10845</name>
</gene>
<evidence type="ECO:0000313" key="1">
    <source>
        <dbReference type="EMBL" id="KGN32089.1"/>
    </source>
</evidence>
<keyword evidence="2" id="KW-1185">Reference proteome</keyword>
<dbReference type="eggNOG" id="COG5340">
    <property type="taxonomic scope" value="Bacteria"/>
</dbReference>
<organism evidence="1 2">
    <name type="scientific">Knoellia sinensis KCTC 19936</name>
    <dbReference type="NCBI Taxonomy" id="1385520"/>
    <lineage>
        <taxon>Bacteria</taxon>
        <taxon>Bacillati</taxon>
        <taxon>Actinomycetota</taxon>
        <taxon>Actinomycetes</taxon>
        <taxon>Micrococcales</taxon>
        <taxon>Intrasporangiaceae</taxon>
        <taxon>Knoellia</taxon>
    </lineage>
</organism>
<reference evidence="1 2" key="1">
    <citation type="submission" date="2013-08" db="EMBL/GenBank/DDBJ databases">
        <title>The genome sequence of Knoellia sinensis.</title>
        <authorList>
            <person name="Zhu W."/>
            <person name="Wang G."/>
        </authorList>
    </citation>
    <scope>NUCLEOTIDE SEQUENCE [LARGE SCALE GENOMIC DNA]</scope>
    <source>
        <strain evidence="1 2">KCTC 19936</strain>
    </source>
</reference>
<protein>
    <submittedName>
        <fullName evidence="1">Uncharacterized protein</fullName>
    </submittedName>
</protein>
<dbReference type="EMBL" id="AVPJ01000008">
    <property type="protein sequence ID" value="KGN32089.1"/>
    <property type="molecule type" value="Genomic_DNA"/>
</dbReference>
<name>A0A0A0J5Q6_9MICO</name>
<dbReference type="STRING" id="1385520.N802_10845"/>
<comment type="caution">
    <text evidence="1">The sequence shown here is derived from an EMBL/GenBank/DDBJ whole genome shotgun (WGS) entry which is preliminary data.</text>
</comment>
<proteinExistence type="predicted"/>
<sequence length="181" mass="20576">MIDIARAEELPDAVAAADHALHHKLCTREELMAELDKVPVGARGRARAALVVDFAEPGAMSVGESLSRVQMFRLNVPRPQLQVPIEDDDGLVGICDFWWKRERVVGEFDGLKKYQVDEGMAAEEVTQVLWREKKREDRIRATDRRMARWVWAEATRPQLMVARLAAQGVRPTARNEWFDAA</sequence>
<dbReference type="Proteomes" id="UP000030002">
    <property type="component" value="Unassembled WGS sequence"/>
</dbReference>